<comment type="caution">
    <text evidence="1">The sequence shown here is derived from an EMBL/GenBank/DDBJ whole genome shotgun (WGS) entry which is preliminary data.</text>
</comment>
<protein>
    <submittedName>
        <fullName evidence="1">Uncharacterized protein</fullName>
    </submittedName>
</protein>
<dbReference type="AlphaFoldDB" id="A0A7C3VH95"/>
<evidence type="ECO:0000313" key="1">
    <source>
        <dbReference type="EMBL" id="HGG01414.1"/>
    </source>
</evidence>
<sequence>MQNITLDFHIQARVWLQEHPQIIYSATDLIEREVGSGLEKKAGDKRAALEILIPVGPRFLYGLLGAKFIPNDSGKIVVQILVSTTEEADYKKSIASEQHLDTVRVGLPREYSNSVIEGALQALNPQSCTELGSGILRFDQAAWGEIGSSNKIFRQIAATVVQLLALNSDKNQTQLTEIIKAYTYN</sequence>
<accession>A0A7C3VH95</accession>
<organism evidence="1">
    <name type="scientific">Planktothricoides sp. SpSt-374</name>
    <dbReference type="NCBI Taxonomy" id="2282167"/>
    <lineage>
        <taxon>Bacteria</taxon>
        <taxon>Bacillati</taxon>
        <taxon>Cyanobacteriota</taxon>
        <taxon>Cyanophyceae</taxon>
        <taxon>Oscillatoriophycideae</taxon>
        <taxon>Oscillatoriales</taxon>
        <taxon>Oscillatoriaceae</taxon>
        <taxon>Planktothricoides</taxon>
    </lineage>
</organism>
<proteinExistence type="predicted"/>
<gene>
    <name evidence="1" type="ORF">ENR15_12395</name>
</gene>
<name>A0A7C3VH95_9CYAN</name>
<dbReference type="EMBL" id="DSPX01000125">
    <property type="protein sequence ID" value="HGG01414.1"/>
    <property type="molecule type" value="Genomic_DNA"/>
</dbReference>
<reference evidence="1" key="1">
    <citation type="journal article" date="2020" name="mSystems">
        <title>Genome- and Community-Level Interaction Insights into Carbon Utilization and Element Cycling Functions of Hydrothermarchaeota in Hydrothermal Sediment.</title>
        <authorList>
            <person name="Zhou Z."/>
            <person name="Liu Y."/>
            <person name="Xu W."/>
            <person name="Pan J."/>
            <person name="Luo Z.H."/>
            <person name="Li M."/>
        </authorList>
    </citation>
    <scope>NUCLEOTIDE SEQUENCE [LARGE SCALE GENOMIC DNA]</scope>
    <source>
        <strain evidence="1">SpSt-374</strain>
    </source>
</reference>